<reference evidence="3" key="1">
    <citation type="submission" date="2016-06" db="EMBL/GenBank/DDBJ databases">
        <authorList>
            <person name="Butler K."/>
        </authorList>
    </citation>
    <scope>NUCLEOTIDE SEQUENCE [LARGE SCALE GENOMIC DNA]</scope>
    <source>
        <strain evidence="3">GCSL-Mp20</strain>
    </source>
</reference>
<feature type="region of interest" description="Disordered" evidence="1">
    <location>
        <begin position="85"/>
        <end position="111"/>
    </location>
</feature>
<evidence type="ECO:0000313" key="3">
    <source>
        <dbReference type="Proteomes" id="UP000092377"/>
    </source>
</evidence>
<organism evidence="2 3">
    <name type="scientific">Morganella psychrotolerans</name>
    <dbReference type="NCBI Taxonomy" id="368603"/>
    <lineage>
        <taxon>Bacteria</taxon>
        <taxon>Pseudomonadati</taxon>
        <taxon>Pseudomonadota</taxon>
        <taxon>Gammaproteobacteria</taxon>
        <taxon>Enterobacterales</taxon>
        <taxon>Morganellaceae</taxon>
        <taxon>Morganella</taxon>
    </lineage>
</organism>
<comment type="caution">
    <text evidence="2">The sequence shown here is derived from an EMBL/GenBank/DDBJ whole genome shotgun (WGS) entry which is preliminary data.</text>
</comment>
<dbReference type="AlphaFoldDB" id="A0A1B8HTY8"/>
<dbReference type="RefSeq" id="WP_067398222.1">
    <property type="nucleotide sequence ID" value="NZ_LZEY01000001.1"/>
</dbReference>
<sequence length="111" mass="12994">MYQMQNTLMPDLPELHHPGDAVWIQEVLGQMPFRMREYAKFKYSEVFQIRSKEEPVSFRKANAGAHAANRWLRLFFRKNHRSIQGYTAEPPKAPQALPGTIPNPEWQQARS</sequence>
<evidence type="ECO:0000256" key="1">
    <source>
        <dbReference type="SAM" id="MobiDB-lite"/>
    </source>
</evidence>
<accession>A0A1B8HTY8</accession>
<evidence type="ECO:0000313" key="2">
    <source>
        <dbReference type="EMBL" id="OBU13334.1"/>
    </source>
</evidence>
<name>A0A1B8HTY8_9GAMM</name>
<proteinExistence type="predicted"/>
<gene>
    <name evidence="2" type="ORF">AYY18_00880</name>
</gene>
<keyword evidence="3" id="KW-1185">Reference proteome</keyword>
<dbReference type="EMBL" id="LZEY01000001">
    <property type="protein sequence ID" value="OBU13334.1"/>
    <property type="molecule type" value="Genomic_DNA"/>
</dbReference>
<protein>
    <submittedName>
        <fullName evidence="2">Uncharacterized protein</fullName>
    </submittedName>
</protein>
<dbReference type="Proteomes" id="UP000092377">
    <property type="component" value="Unassembled WGS sequence"/>
</dbReference>